<reference evidence="1 2" key="1">
    <citation type="submission" date="2024-04" db="EMBL/GenBank/DDBJ databases">
        <title>Complete genome sequence of Fusarium acuminatum.</title>
        <authorList>
            <person name="Lan B."/>
        </authorList>
    </citation>
    <scope>NUCLEOTIDE SEQUENCE [LARGE SCALE GENOMIC DNA]</scope>
    <source>
        <strain evidence="1">1A</strain>
    </source>
</reference>
<gene>
    <name evidence="1" type="ORF">QYS62_006508</name>
</gene>
<accession>A0ABZ2X0K0</accession>
<sequence>MADHQLGSSSHSGDRFDIIHATASTITTGVTGTTDVLGTTVTETTQATDSTEVLDTTVTETATSSTEATISIEPTITTEFATTLATTTAEATTTVITTTEATTTSVEAPPVCESTQILVNPSFDDNSDASPWTLGAGVAVSQVNPRSKPNFLYNTMSSGRTSTIFSQTLPRLGSLRYQLDYYFNMQTALNGRGFSCSAVPSINGQELSRSEALTDNGPYGFQLSTQRFTGDGSTENAILSITVSCTGSYSTIIIAVDDVSLKRVCET</sequence>
<evidence type="ECO:0000313" key="2">
    <source>
        <dbReference type="Proteomes" id="UP001489902"/>
    </source>
</evidence>
<dbReference type="Proteomes" id="UP001489902">
    <property type="component" value="Chromosome 3"/>
</dbReference>
<name>A0ABZ2X0K0_9HYPO</name>
<evidence type="ECO:0008006" key="3">
    <source>
        <dbReference type="Google" id="ProtNLM"/>
    </source>
</evidence>
<evidence type="ECO:0000313" key="1">
    <source>
        <dbReference type="EMBL" id="WZH45449.1"/>
    </source>
</evidence>
<organism evidence="1 2">
    <name type="scientific">Fusarium acuminatum</name>
    <dbReference type="NCBI Taxonomy" id="5515"/>
    <lineage>
        <taxon>Eukaryota</taxon>
        <taxon>Fungi</taxon>
        <taxon>Dikarya</taxon>
        <taxon>Ascomycota</taxon>
        <taxon>Pezizomycotina</taxon>
        <taxon>Sordariomycetes</taxon>
        <taxon>Hypocreomycetidae</taxon>
        <taxon>Hypocreales</taxon>
        <taxon>Nectriaceae</taxon>
        <taxon>Fusarium</taxon>
        <taxon>Fusarium tricinctum species complex</taxon>
    </lineage>
</organism>
<dbReference type="EMBL" id="CP151262">
    <property type="protein sequence ID" value="WZH45449.1"/>
    <property type="molecule type" value="Genomic_DNA"/>
</dbReference>
<proteinExistence type="predicted"/>
<keyword evidence="2" id="KW-1185">Reference proteome</keyword>
<protein>
    <recommendedName>
        <fullName evidence="3">CBM-cenC domain-containing protein</fullName>
    </recommendedName>
</protein>